<dbReference type="Pfam" id="PF05685">
    <property type="entry name" value="Uma2"/>
    <property type="match status" value="1"/>
</dbReference>
<dbReference type="GO" id="GO:0004519">
    <property type="term" value="F:endonuclease activity"/>
    <property type="evidence" value="ECO:0007669"/>
    <property type="project" value="UniProtKB-KW"/>
</dbReference>
<dbReference type="InterPro" id="IPR011335">
    <property type="entry name" value="Restrct_endonuc-II-like"/>
</dbReference>
<dbReference type="RefSeq" id="WP_123661839.1">
    <property type="nucleotide sequence ID" value="NZ_RJKE01000001.1"/>
</dbReference>
<evidence type="ECO:0000313" key="2">
    <source>
        <dbReference type="EMBL" id="ROO82872.1"/>
    </source>
</evidence>
<feature type="domain" description="Putative restriction endonuclease" evidence="1">
    <location>
        <begin position="66"/>
        <end position="212"/>
    </location>
</feature>
<sequence>MVLHSLLRREPRGLLRRPPAAPTAEAVRRELRLPKGRTARISGGRLRIDGGWNARWIAARLIADLPAAVRVEQYGEEIVIAGAPSRAHDRMVEAVADRIAPAAKEREWAVRRDTTVLLPSGGAYVRPDLVCVRPGSVWQGDVVLGADLAVAVEVAAAPDAADDRELKRRFYATAGVSCYVLLDLERGDAVLYDIPCEGDYHHQTDAPLGTALPLPFDAVLDTAIPEAPYRPGM</sequence>
<dbReference type="InterPro" id="IPR008538">
    <property type="entry name" value="Uma2"/>
</dbReference>
<reference evidence="2 3" key="1">
    <citation type="submission" date="2018-11" db="EMBL/GenBank/DDBJ databases">
        <title>Sequencing the genomes of 1000 actinobacteria strains.</title>
        <authorList>
            <person name="Klenk H.-P."/>
        </authorList>
    </citation>
    <scope>NUCLEOTIDE SEQUENCE [LARGE SCALE GENOMIC DNA]</scope>
    <source>
        <strain evidence="2 3">DSM 44254</strain>
    </source>
</reference>
<keyword evidence="2" id="KW-0255">Endonuclease</keyword>
<keyword evidence="2" id="KW-0540">Nuclease</keyword>
<proteinExistence type="predicted"/>
<evidence type="ECO:0000259" key="1">
    <source>
        <dbReference type="Pfam" id="PF05685"/>
    </source>
</evidence>
<protein>
    <submittedName>
        <fullName evidence="2">Putative restriction endonuclease</fullName>
    </submittedName>
</protein>
<name>A0A3N1CNK1_9ACTN</name>
<dbReference type="Proteomes" id="UP000272400">
    <property type="component" value="Unassembled WGS sequence"/>
</dbReference>
<dbReference type="OrthoDB" id="4537149at2"/>
<dbReference type="PANTHER" id="PTHR35400">
    <property type="entry name" value="SLR1083 PROTEIN"/>
    <property type="match status" value="1"/>
</dbReference>
<organism evidence="2 3">
    <name type="scientific">Actinocorallia herbida</name>
    <dbReference type="NCBI Taxonomy" id="58109"/>
    <lineage>
        <taxon>Bacteria</taxon>
        <taxon>Bacillati</taxon>
        <taxon>Actinomycetota</taxon>
        <taxon>Actinomycetes</taxon>
        <taxon>Streptosporangiales</taxon>
        <taxon>Thermomonosporaceae</taxon>
        <taxon>Actinocorallia</taxon>
    </lineage>
</organism>
<dbReference type="EMBL" id="RJKE01000001">
    <property type="protein sequence ID" value="ROO82872.1"/>
    <property type="molecule type" value="Genomic_DNA"/>
</dbReference>
<accession>A0A3N1CNK1</accession>
<evidence type="ECO:0000313" key="3">
    <source>
        <dbReference type="Proteomes" id="UP000272400"/>
    </source>
</evidence>
<keyword evidence="3" id="KW-1185">Reference proteome</keyword>
<dbReference type="AlphaFoldDB" id="A0A3N1CNK1"/>
<dbReference type="SUPFAM" id="SSF52980">
    <property type="entry name" value="Restriction endonuclease-like"/>
    <property type="match status" value="1"/>
</dbReference>
<dbReference type="InterPro" id="IPR012296">
    <property type="entry name" value="Nuclease_put_TT1808"/>
</dbReference>
<dbReference type="PANTHER" id="PTHR35400:SF3">
    <property type="entry name" value="SLL1072 PROTEIN"/>
    <property type="match status" value="1"/>
</dbReference>
<gene>
    <name evidence="2" type="ORF">EDD29_0357</name>
</gene>
<comment type="caution">
    <text evidence="2">The sequence shown here is derived from an EMBL/GenBank/DDBJ whole genome shotgun (WGS) entry which is preliminary data.</text>
</comment>
<keyword evidence="2" id="KW-0378">Hydrolase</keyword>
<dbReference type="Gene3D" id="3.90.1570.10">
    <property type="entry name" value="tt1808, chain A"/>
    <property type="match status" value="1"/>
</dbReference>